<keyword evidence="3" id="KW-0274">FAD</keyword>
<dbReference type="AlphaFoldDB" id="A0A395GID4"/>
<dbReference type="EMBL" id="KZ824522">
    <property type="protein sequence ID" value="RAK94798.1"/>
    <property type="molecule type" value="Genomic_DNA"/>
</dbReference>
<evidence type="ECO:0000313" key="6">
    <source>
        <dbReference type="Proteomes" id="UP000249402"/>
    </source>
</evidence>
<gene>
    <name evidence="5" type="ORF">BO80DRAFT_370314</name>
</gene>
<dbReference type="SUPFAM" id="SSF51905">
    <property type="entry name" value="FAD/NAD(P)-binding domain"/>
    <property type="match status" value="1"/>
</dbReference>
<organism evidence="5 6">
    <name type="scientific">Aspergillus ibericus CBS 121593</name>
    <dbReference type="NCBI Taxonomy" id="1448316"/>
    <lineage>
        <taxon>Eukaryota</taxon>
        <taxon>Fungi</taxon>
        <taxon>Dikarya</taxon>
        <taxon>Ascomycota</taxon>
        <taxon>Pezizomycotina</taxon>
        <taxon>Eurotiomycetes</taxon>
        <taxon>Eurotiomycetidae</taxon>
        <taxon>Eurotiales</taxon>
        <taxon>Aspergillaceae</taxon>
        <taxon>Aspergillus</taxon>
        <taxon>Aspergillus subgen. Circumdati</taxon>
    </lineage>
</organism>
<dbReference type="PANTHER" id="PTHR23023">
    <property type="entry name" value="DIMETHYLANILINE MONOOXYGENASE"/>
    <property type="match status" value="1"/>
</dbReference>
<evidence type="ECO:0008006" key="7">
    <source>
        <dbReference type="Google" id="ProtNLM"/>
    </source>
</evidence>
<dbReference type="Pfam" id="PF00743">
    <property type="entry name" value="FMO-like"/>
    <property type="match status" value="1"/>
</dbReference>
<dbReference type="STRING" id="1448316.A0A395GID4"/>
<evidence type="ECO:0000256" key="4">
    <source>
        <dbReference type="ARBA" id="ARBA00023002"/>
    </source>
</evidence>
<name>A0A395GID4_9EURO</name>
<accession>A0A395GID4</accession>
<dbReference type="InterPro" id="IPR050346">
    <property type="entry name" value="FMO-like"/>
</dbReference>
<keyword evidence="4" id="KW-0560">Oxidoreductase</keyword>
<dbReference type="GeneID" id="37221305"/>
<dbReference type="RefSeq" id="XP_025569126.1">
    <property type="nucleotide sequence ID" value="XM_025716440.1"/>
</dbReference>
<keyword evidence="2" id="KW-0285">Flavoprotein</keyword>
<dbReference type="GO" id="GO:0050660">
    <property type="term" value="F:flavin adenine dinucleotide binding"/>
    <property type="evidence" value="ECO:0007669"/>
    <property type="project" value="InterPro"/>
</dbReference>
<keyword evidence="6" id="KW-1185">Reference proteome</keyword>
<sequence length="204" mass="22821">FGTAPFAHPDIDNRSQIASLDAKTGQVHFTDGTSVEQGDHILFATGYDFSFPFLPNLKSVHKRIPGLDQHLLKIDDPTLAFIGMVTGGFGIRIFEWQAVATARIFAGHAAVPPQAEMEKWERDRIAQSGDQAAFWTLIPDFEKHFEALRALAGEPAPGTTGRVLPPYKPEWGDIFWAFVRYRVQWWEREAAEARSSSGPRSLKI</sequence>
<protein>
    <recommendedName>
        <fullName evidence="7">FAD/NAD(P)-binding domain-containing protein</fullName>
    </recommendedName>
</protein>
<dbReference type="InterPro" id="IPR020946">
    <property type="entry name" value="Flavin_mOase-like"/>
</dbReference>
<dbReference type="OrthoDB" id="66881at2759"/>
<dbReference type="Proteomes" id="UP000249402">
    <property type="component" value="Unassembled WGS sequence"/>
</dbReference>
<reference evidence="5 6" key="1">
    <citation type="submission" date="2018-02" db="EMBL/GenBank/DDBJ databases">
        <title>The genomes of Aspergillus section Nigri reveals drivers in fungal speciation.</title>
        <authorList>
            <consortium name="DOE Joint Genome Institute"/>
            <person name="Vesth T.C."/>
            <person name="Nybo J."/>
            <person name="Theobald S."/>
            <person name="Brandl J."/>
            <person name="Frisvad J.C."/>
            <person name="Nielsen K.F."/>
            <person name="Lyhne E.K."/>
            <person name="Kogle M.E."/>
            <person name="Kuo A."/>
            <person name="Riley R."/>
            <person name="Clum A."/>
            <person name="Nolan M."/>
            <person name="Lipzen A."/>
            <person name="Salamov A."/>
            <person name="Henrissat B."/>
            <person name="Wiebenga A."/>
            <person name="De vries R.P."/>
            <person name="Grigoriev I.V."/>
            <person name="Mortensen U.H."/>
            <person name="Andersen M.R."/>
            <person name="Baker S.E."/>
        </authorList>
    </citation>
    <scope>NUCLEOTIDE SEQUENCE [LARGE SCALE GENOMIC DNA]</scope>
    <source>
        <strain evidence="5 6">CBS 121593</strain>
    </source>
</reference>
<comment type="similarity">
    <text evidence="1">Belongs to the FMO family.</text>
</comment>
<evidence type="ECO:0000256" key="2">
    <source>
        <dbReference type="ARBA" id="ARBA00022630"/>
    </source>
</evidence>
<dbReference type="InterPro" id="IPR036188">
    <property type="entry name" value="FAD/NAD-bd_sf"/>
</dbReference>
<dbReference type="Gene3D" id="3.50.50.60">
    <property type="entry name" value="FAD/NAD(P)-binding domain"/>
    <property type="match status" value="2"/>
</dbReference>
<proteinExistence type="inferred from homology"/>
<evidence type="ECO:0000256" key="3">
    <source>
        <dbReference type="ARBA" id="ARBA00022827"/>
    </source>
</evidence>
<dbReference type="GO" id="GO:0004499">
    <property type="term" value="F:N,N-dimethylaniline monooxygenase activity"/>
    <property type="evidence" value="ECO:0007669"/>
    <property type="project" value="InterPro"/>
</dbReference>
<evidence type="ECO:0000256" key="1">
    <source>
        <dbReference type="ARBA" id="ARBA00009183"/>
    </source>
</evidence>
<evidence type="ECO:0000313" key="5">
    <source>
        <dbReference type="EMBL" id="RAK94798.1"/>
    </source>
</evidence>
<dbReference type="VEuPathDB" id="FungiDB:BO80DRAFT_370314"/>
<dbReference type="GO" id="GO:0050661">
    <property type="term" value="F:NADP binding"/>
    <property type="evidence" value="ECO:0007669"/>
    <property type="project" value="InterPro"/>
</dbReference>
<feature type="non-terminal residue" evidence="5">
    <location>
        <position position="1"/>
    </location>
</feature>